<dbReference type="PROSITE" id="PS51198">
    <property type="entry name" value="UVRD_HELICASE_ATP_BIND"/>
    <property type="match status" value="1"/>
</dbReference>
<comment type="similarity">
    <text evidence="1">Belongs to the helicase family. UvrD subfamily.</text>
</comment>
<dbReference type="InterPro" id="IPR011335">
    <property type="entry name" value="Restrct_endonuc-II-like"/>
</dbReference>
<dbReference type="Gene3D" id="3.40.50.300">
    <property type="entry name" value="P-loop containing nucleotide triphosphate hydrolases"/>
    <property type="match status" value="3"/>
</dbReference>
<keyword evidence="7" id="KW-0269">Exonuclease</keyword>
<dbReference type="Pfam" id="PF12705">
    <property type="entry name" value="PDDEXK_1"/>
    <property type="match status" value="1"/>
</dbReference>
<evidence type="ECO:0000256" key="4">
    <source>
        <dbReference type="ARBA" id="ARBA00022763"/>
    </source>
</evidence>
<evidence type="ECO:0000256" key="11">
    <source>
        <dbReference type="ARBA" id="ARBA00023235"/>
    </source>
</evidence>
<dbReference type="InterPro" id="IPR000212">
    <property type="entry name" value="DNA_helicase_UvrD/REP"/>
</dbReference>
<evidence type="ECO:0000313" key="19">
    <source>
        <dbReference type="EMBL" id="QOV35769.1"/>
    </source>
</evidence>
<feature type="region of interest" description="Disordered" evidence="16">
    <location>
        <begin position="1"/>
        <end position="22"/>
    </location>
</feature>
<keyword evidence="3 15" id="KW-0547">Nucleotide-binding</keyword>
<sequence length="1151" mass="124739">MSSSFSTRRLSHPQVRQGTRGAYRLVRTPAVRAAPPRLDAAQRAVVDHEAGPLLVLAGPGTGKTTTLVESVAARIARGGDPERILVLTFSRKAAVELRDRMALRIGAARAPQATTFHSLCYALVRAHQDSDLFVEPLRLLSGPEQDVTVRELLAGQPGLERLGLAHVRWPDELRACLTTRGFADEVRAVLARSRELGLGPDALDAFARRIGRPDWRAAASFLAEYLDVLDMQGVLDYAELVHRAVLLARRPEVAARLAARYDAVYVDEYQDTDPAQVRLLHALAGGGRTLVALGDPDQSIYAFRGADVNGILEFPHAFPRADGRPAPVEVLRTSRRSGAALLAATRLLTQRMPLTRLPAVKVRAHRELAPVHEGGRVEVFTYPTPGTELDNIADILRRAHLEDGVPWRDMAVLVRAGSRTIPTVRRALTAAGVPLDIDGDDLPLRHEPAVAPLLTALRAVAAAEAADGGARHESPGDDARHESPGDDARHESPGDDARHDSPGDHVRQQESDPAGSDSTDEPAASWLDTETALTLLASPLAGMDAADLRRLGRALREEERAAGIPLPPPSDELLARALAEPERLAVHDPTYARGAQRLGALLRKARERLAGGGTAEEALWDLWEGTPWPTRLERIARRGGAAGRNADRDLDAVCALFATAARAEERIGGRGALNFLEEIDAEDIAADTLTRRAVRPDAVRLMTAHRSKGLQWRLVVVAGVQEGLWPDLRRRGSLLEADRIGRDGLAEPLTPGALLAEERRLFYVAATRARERLVVTAVKAPADDGDQPSRFLTELGVEPRDVTGRPRRPLSVAALVAELRATTVDPRVSETLREAAARRLARLAALADEDGRPLVPAAHPYRWWGMFEPTESKVPLRNRDQPVVLSGSALDQLANTCALQWFLGREVKADAPATAAQGFGNVVHVLADEVASGHTPADLAVLMERLDSVWNALAFDAPWKSAQEKDNARVALERFLKWHVMDRAGRTPVASEHDFDVTLEAGDFEVRIRGQMDRVEADGDGRAYVVDFKTGKQAPSAAEVAHHPQLAVYQLAVREGAVDEAFDGVRPEPGGAELVQLRQGAAKRDGGETLPKVQGQQPLDGPEGEWVGDLLATAAGKVLDERFTPNAGQHCTHCAFRASCSARPEGRHVVE</sequence>
<keyword evidence="5 15" id="KW-0378">Hydrolase</keyword>
<evidence type="ECO:0000256" key="9">
    <source>
        <dbReference type="ARBA" id="ARBA00023125"/>
    </source>
</evidence>
<evidence type="ECO:0000256" key="14">
    <source>
        <dbReference type="ARBA" id="ARBA00048988"/>
    </source>
</evidence>
<feature type="region of interest" description="Disordered" evidence="16">
    <location>
        <begin position="465"/>
        <end position="524"/>
    </location>
</feature>
<dbReference type="Proteomes" id="UP000594205">
    <property type="component" value="Chromosome"/>
</dbReference>
<dbReference type="InterPro" id="IPR027417">
    <property type="entry name" value="P-loop_NTPase"/>
</dbReference>
<keyword evidence="11" id="KW-0413">Isomerase</keyword>
<dbReference type="EMBL" id="CP063373">
    <property type="protein sequence ID" value="QOV35769.1"/>
    <property type="molecule type" value="Genomic_DNA"/>
</dbReference>
<keyword evidence="10" id="KW-0234">DNA repair</keyword>
<dbReference type="GO" id="GO:0003677">
    <property type="term" value="F:DNA binding"/>
    <property type="evidence" value="ECO:0007669"/>
    <property type="project" value="UniProtKB-KW"/>
</dbReference>
<evidence type="ECO:0000256" key="2">
    <source>
        <dbReference type="ARBA" id="ARBA00022722"/>
    </source>
</evidence>
<dbReference type="AlphaFoldDB" id="A0A7M2SIB2"/>
<reference evidence="19 20" key="1">
    <citation type="submission" date="2020-10" db="EMBL/GenBank/DDBJ databases">
        <title>Streptomyces ferrugineus complate genome analysis.</title>
        <authorList>
            <person name="Anwar N."/>
        </authorList>
    </citation>
    <scope>NUCLEOTIDE SEQUENCE [LARGE SCALE GENOMIC DNA]</scope>
    <source>
        <strain evidence="19 20">CCTCC AA2014009</strain>
    </source>
</reference>
<dbReference type="Pfam" id="PF13361">
    <property type="entry name" value="UvrD_C"/>
    <property type="match status" value="1"/>
</dbReference>
<dbReference type="PANTHER" id="PTHR11070:SF59">
    <property type="entry name" value="DNA 3'-5' HELICASE"/>
    <property type="match status" value="1"/>
</dbReference>
<dbReference type="Gene3D" id="1.10.10.160">
    <property type="match status" value="1"/>
</dbReference>
<feature type="domain" description="UvrD-like helicase ATP-binding" evidence="17">
    <location>
        <begin position="36"/>
        <end position="338"/>
    </location>
</feature>
<accession>A0A7M2SIB2</accession>
<dbReference type="GO" id="GO:0043138">
    <property type="term" value="F:3'-5' DNA helicase activity"/>
    <property type="evidence" value="ECO:0007669"/>
    <property type="project" value="UniProtKB-EC"/>
</dbReference>
<dbReference type="EC" id="5.6.2.4" evidence="13"/>
<organism evidence="19 20">
    <name type="scientific">Streptomyces ferrugineus</name>
    <dbReference type="NCBI Taxonomy" id="1413221"/>
    <lineage>
        <taxon>Bacteria</taxon>
        <taxon>Bacillati</taxon>
        <taxon>Actinomycetota</taxon>
        <taxon>Actinomycetes</taxon>
        <taxon>Kitasatosporales</taxon>
        <taxon>Streptomycetaceae</taxon>
        <taxon>Streptomyces</taxon>
    </lineage>
</organism>
<dbReference type="SUPFAM" id="SSF52980">
    <property type="entry name" value="Restriction endonuclease-like"/>
    <property type="match status" value="1"/>
</dbReference>
<evidence type="ECO:0000256" key="6">
    <source>
        <dbReference type="ARBA" id="ARBA00022806"/>
    </source>
</evidence>
<evidence type="ECO:0000256" key="7">
    <source>
        <dbReference type="ARBA" id="ARBA00022839"/>
    </source>
</evidence>
<comment type="catalytic activity">
    <reaction evidence="14">
        <text>ATP + H2O = ADP + phosphate + H(+)</text>
        <dbReference type="Rhea" id="RHEA:13065"/>
        <dbReference type="ChEBI" id="CHEBI:15377"/>
        <dbReference type="ChEBI" id="CHEBI:15378"/>
        <dbReference type="ChEBI" id="CHEBI:30616"/>
        <dbReference type="ChEBI" id="CHEBI:43474"/>
        <dbReference type="ChEBI" id="CHEBI:456216"/>
        <dbReference type="EC" id="5.6.2.4"/>
    </reaction>
</comment>
<gene>
    <name evidence="19" type="ORF">IM697_37945</name>
</gene>
<feature type="region of interest" description="Disordered" evidence="16">
    <location>
        <begin position="1080"/>
        <end position="1102"/>
    </location>
</feature>
<dbReference type="InterPro" id="IPR013986">
    <property type="entry name" value="DExx_box_DNA_helicase_dom_sf"/>
</dbReference>
<evidence type="ECO:0000256" key="8">
    <source>
        <dbReference type="ARBA" id="ARBA00022840"/>
    </source>
</evidence>
<dbReference type="Gene3D" id="1.10.486.10">
    <property type="entry name" value="PCRA, domain 4"/>
    <property type="match status" value="1"/>
</dbReference>
<name>A0A7M2SIB2_9ACTN</name>
<dbReference type="Gene3D" id="3.90.320.10">
    <property type="match status" value="1"/>
</dbReference>
<keyword evidence="4" id="KW-0227">DNA damage</keyword>
<dbReference type="SUPFAM" id="SSF52540">
    <property type="entry name" value="P-loop containing nucleoside triphosphate hydrolases"/>
    <property type="match status" value="1"/>
</dbReference>
<dbReference type="InterPro" id="IPR014017">
    <property type="entry name" value="DNA_helicase_UvrD-like_C"/>
</dbReference>
<dbReference type="PROSITE" id="PS51217">
    <property type="entry name" value="UVRD_HELICASE_CTER"/>
    <property type="match status" value="1"/>
</dbReference>
<evidence type="ECO:0000256" key="3">
    <source>
        <dbReference type="ARBA" id="ARBA00022741"/>
    </source>
</evidence>
<dbReference type="Pfam" id="PF00580">
    <property type="entry name" value="UvrD-helicase"/>
    <property type="match status" value="1"/>
</dbReference>
<keyword evidence="6 15" id="KW-0347">Helicase</keyword>
<dbReference type="InterPro" id="IPR038726">
    <property type="entry name" value="PDDEXK_AddAB-type"/>
</dbReference>
<dbReference type="KEGG" id="sfeu:IM697_37945"/>
<proteinExistence type="inferred from homology"/>
<keyword evidence="8 15" id="KW-0067">ATP-binding</keyword>
<evidence type="ECO:0000256" key="16">
    <source>
        <dbReference type="SAM" id="MobiDB-lite"/>
    </source>
</evidence>
<evidence type="ECO:0000256" key="12">
    <source>
        <dbReference type="ARBA" id="ARBA00034617"/>
    </source>
</evidence>
<dbReference type="InterPro" id="IPR011604">
    <property type="entry name" value="PDDEXK-like_dom_sf"/>
</dbReference>
<dbReference type="CDD" id="cd17932">
    <property type="entry name" value="DEXQc_UvrD"/>
    <property type="match status" value="1"/>
</dbReference>
<evidence type="ECO:0000256" key="13">
    <source>
        <dbReference type="ARBA" id="ARBA00034808"/>
    </source>
</evidence>
<comment type="catalytic activity">
    <reaction evidence="12">
        <text>Couples ATP hydrolysis with the unwinding of duplex DNA by translocating in the 3'-5' direction.</text>
        <dbReference type="EC" id="5.6.2.4"/>
    </reaction>
</comment>
<feature type="domain" description="UvrD-like helicase C-terminal" evidence="18">
    <location>
        <begin position="338"/>
        <end position="709"/>
    </location>
</feature>
<protein>
    <recommendedName>
        <fullName evidence="13">DNA 3'-5' helicase</fullName>
        <ecNumber evidence="13">5.6.2.4</ecNumber>
    </recommendedName>
</protein>
<dbReference type="GO" id="GO:0004527">
    <property type="term" value="F:exonuclease activity"/>
    <property type="evidence" value="ECO:0007669"/>
    <property type="project" value="UniProtKB-KW"/>
</dbReference>
<evidence type="ECO:0000256" key="1">
    <source>
        <dbReference type="ARBA" id="ARBA00009922"/>
    </source>
</evidence>
<dbReference type="GO" id="GO:0033202">
    <property type="term" value="C:DNA helicase complex"/>
    <property type="evidence" value="ECO:0007669"/>
    <property type="project" value="TreeGrafter"/>
</dbReference>
<evidence type="ECO:0000256" key="15">
    <source>
        <dbReference type="PROSITE-ProRule" id="PRU00560"/>
    </source>
</evidence>
<feature type="binding site" evidence="15">
    <location>
        <begin position="57"/>
        <end position="64"/>
    </location>
    <ligand>
        <name>ATP</name>
        <dbReference type="ChEBI" id="CHEBI:30616"/>
    </ligand>
</feature>
<dbReference type="GO" id="GO:0005829">
    <property type="term" value="C:cytosol"/>
    <property type="evidence" value="ECO:0007669"/>
    <property type="project" value="TreeGrafter"/>
</dbReference>
<evidence type="ECO:0000259" key="17">
    <source>
        <dbReference type="PROSITE" id="PS51198"/>
    </source>
</evidence>
<keyword evidence="2" id="KW-0540">Nuclease</keyword>
<evidence type="ECO:0000259" key="18">
    <source>
        <dbReference type="PROSITE" id="PS51217"/>
    </source>
</evidence>
<dbReference type="GO" id="GO:0005524">
    <property type="term" value="F:ATP binding"/>
    <property type="evidence" value="ECO:0007669"/>
    <property type="project" value="UniProtKB-UniRule"/>
</dbReference>
<dbReference type="RefSeq" id="WP_194041053.1">
    <property type="nucleotide sequence ID" value="NZ_CP063373.1"/>
</dbReference>
<keyword evidence="20" id="KW-1185">Reference proteome</keyword>
<evidence type="ECO:0000313" key="20">
    <source>
        <dbReference type="Proteomes" id="UP000594205"/>
    </source>
</evidence>
<dbReference type="InterPro" id="IPR014016">
    <property type="entry name" value="UvrD-like_ATP-bd"/>
</dbReference>
<dbReference type="PANTHER" id="PTHR11070">
    <property type="entry name" value="UVRD / RECB / PCRA DNA HELICASE FAMILY MEMBER"/>
    <property type="match status" value="1"/>
</dbReference>
<evidence type="ECO:0000256" key="10">
    <source>
        <dbReference type="ARBA" id="ARBA00023204"/>
    </source>
</evidence>
<evidence type="ECO:0000256" key="5">
    <source>
        <dbReference type="ARBA" id="ARBA00022801"/>
    </source>
</evidence>
<feature type="compositionally biased region" description="Basic and acidic residues" evidence="16">
    <location>
        <begin position="469"/>
        <end position="510"/>
    </location>
</feature>
<keyword evidence="9" id="KW-0238">DNA-binding</keyword>
<dbReference type="GO" id="GO:0000725">
    <property type="term" value="P:recombinational repair"/>
    <property type="evidence" value="ECO:0007669"/>
    <property type="project" value="TreeGrafter"/>
</dbReference>